<dbReference type="AlphaFoldDB" id="A0A132NIY4"/>
<keyword evidence="1" id="KW-0472">Membrane</keyword>
<feature type="non-terminal residue" evidence="2">
    <location>
        <position position="1"/>
    </location>
</feature>
<evidence type="ECO:0000313" key="3">
    <source>
        <dbReference type="Proteomes" id="UP000070598"/>
    </source>
</evidence>
<dbReference type="Proteomes" id="UP000070598">
    <property type="component" value="Unassembled WGS sequence"/>
</dbReference>
<reference evidence="3" key="1">
    <citation type="submission" date="2015-02" db="EMBL/GenBank/DDBJ databases">
        <title>Physiological reanalysis, assessment of diazotrophy, and genome sequences of multiple isolates of Streptomyces thermoautotrophicus.</title>
        <authorList>
            <person name="MacKellar D.C."/>
            <person name="Lieber L."/>
            <person name="Norman J."/>
            <person name="Bolger A."/>
            <person name="Tobin C."/>
            <person name="Murray J.W."/>
            <person name="Friesen M."/>
            <person name="Prell J."/>
        </authorList>
    </citation>
    <scope>NUCLEOTIDE SEQUENCE [LARGE SCALE GENOMIC DNA]</scope>
    <source>
        <strain evidence="3">UBT1</strain>
    </source>
</reference>
<sequence length="25" mass="2474">LLLRAPFLVVIAVAAGVAALVRALG</sequence>
<keyword evidence="1" id="KW-0812">Transmembrane</keyword>
<evidence type="ECO:0000313" key="2">
    <source>
        <dbReference type="EMBL" id="KWX10089.1"/>
    </source>
</evidence>
<protein>
    <submittedName>
        <fullName evidence="2">Branched-chain amino acid transporter AzlD</fullName>
    </submittedName>
</protein>
<dbReference type="PATRIC" id="fig|1469144.9.peg.4410"/>
<gene>
    <name evidence="2" type="ORF">TR74_05705</name>
</gene>
<proteinExistence type="predicted"/>
<comment type="caution">
    <text evidence="2">The sequence shown here is derived from an EMBL/GenBank/DDBJ whole genome shotgun (WGS) entry which is preliminary data.</text>
</comment>
<dbReference type="EMBL" id="JYIK01000626">
    <property type="protein sequence ID" value="KWX10089.1"/>
    <property type="molecule type" value="Genomic_DNA"/>
</dbReference>
<name>A0A132NIY4_9ACTN</name>
<evidence type="ECO:0000256" key="1">
    <source>
        <dbReference type="SAM" id="Phobius"/>
    </source>
</evidence>
<keyword evidence="1" id="KW-1133">Transmembrane helix</keyword>
<organism evidence="2 3">
    <name type="scientific">Carbonactinospora thermoautotrophica</name>
    <dbReference type="NCBI Taxonomy" id="1469144"/>
    <lineage>
        <taxon>Bacteria</taxon>
        <taxon>Bacillati</taxon>
        <taxon>Actinomycetota</taxon>
        <taxon>Actinomycetes</taxon>
        <taxon>Kitasatosporales</taxon>
        <taxon>Carbonactinosporaceae</taxon>
        <taxon>Carbonactinospora</taxon>
    </lineage>
</organism>
<accession>A0A132NIY4</accession>
<feature type="transmembrane region" description="Helical" evidence="1">
    <location>
        <begin position="6"/>
        <end position="24"/>
    </location>
</feature>